<evidence type="ECO:0000256" key="4">
    <source>
        <dbReference type="ARBA" id="ARBA00022917"/>
    </source>
</evidence>
<evidence type="ECO:0000256" key="1">
    <source>
        <dbReference type="ARBA" id="ARBA00004496"/>
    </source>
</evidence>
<evidence type="ECO:0000313" key="9">
    <source>
        <dbReference type="EMBL" id="HGT48443.1"/>
    </source>
</evidence>
<dbReference type="GO" id="GO:0005829">
    <property type="term" value="C:cytosol"/>
    <property type="evidence" value="ECO:0007669"/>
    <property type="project" value="GOC"/>
</dbReference>
<comment type="function">
    <text evidence="5 6">Responsible for the release of ribosomes from messenger RNA at the termination of protein biosynthesis. May increase the efficiency of translation by recycling ribosomes from one round of translation to another.</text>
</comment>
<evidence type="ECO:0000256" key="7">
    <source>
        <dbReference type="SAM" id="Coils"/>
    </source>
</evidence>
<accession>A0A832G2U3</accession>
<dbReference type="Gene3D" id="1.10.132.20">
    <property type="entry name" value="Ribosome-recycling factor"/>
    <property type="match status" value="1"/>
</dbReference>
<dbReference type="GO" id="GO:0043023">
    <property type="term" value="F:ribosomal large subunit binding"/>
    <property type="evidence" value="ECO:0007669"/>
    <property type="project" value="TreeGrafter"/>
</dbReference>
<evidence type="ECO:0000259" key="8">
    <source>
        <dbReference type="Pfam" id="PF01765"/>
    </source>
</evidence>
<reference evidence="9" key="1">
    <citation type="journal article" date="2020" name="mSystems">
        <title>Genome- and Community-Level Interaction Insights into Carbon Utilization and Element Cycling Functions of Hydrothermarchaeota in Hydrothermal Sediment.</title>
        <authorList>
            <person name="Zhou Z."/>
            <person name="Liu Y."/>
            <person name="Xu W."/>
            <person name="Pan J."/>
            <person name="Luo Z.H."/>
            <person name="Li M."/>
        </authorList>
    </citation>
    <scope>NUCLEOTIDE SEQUENCE [LARGE SCALE GENOMIC DNA]</scope>
    <source>
        <strain evidence="9">SpSt-500</strain>
    </source>
</reference>
<dbReference type="NCBIfam" id="TIGR00496">
    <property type="entry name" value="frr"/>
    <property type="match status" value="1"/>
</dbReference>
<dbReference type="FunFam" id="3.30.1360.40:FF:000001">
    <property type="entry name" value="Ribosome-recycling factor"/>
    <property type="match status" value="1"/>
</dbReference>
<organism evidence="9">
    <name type="scientific">Ignavibacterium album</name>
    <dbReference type="NCBI Taxonomy" id="591197"/>
    <lineage>
        <taxon>Bacteria</taxon>
        <taxon>Pseudomonadati</taxon>
        <taxon>Ignavibacteriota</taxon>
        <taxon>Ignavibacteria</taxon>
        <taxon>Ignavibacteriales</taxon>
        <taxon>Ignavibacteriaceae</taxon>
        <taxon>Ignavibacterium</taxon>
    </lineage>
</organism>
<gene>
    <name evidence="6" type="primary">frr</name>
    <name evidence="9" type="ORF">ENS56_10435</name>
</gene>
<dbReference type="Gene3D" id="3.30.1360.40">
    <property type="match status" value="1"/>
</dbReference>
<sequence length="184" mass="21052">MHPIIKDAKNRMDKTLETLRSELAKVRTGKATTTLLDGIKVDYYGTMTPLNQVGNLTVLDAHTLSITPWDKSMVPVIEKAILEANLGFNPVSDGTNLKIPVPPLTEERRKDFVKIVKKFGEDAKVAIRNVRRDANEHLKREQKEKKMSEDELKIAEDEVQKLTDQHIKMIDELLKHKEKEIMEV</sequence>
<dbReference type="CDD" id="cd00520">
    <property type="entry name" value="RRF"/>
    <property type="match status" value="1"/>
</dbReference>
<evidence type="ECO:0000256" key="3">
    <source>
        <dbReference type="ARBA" id="ARBA00022490"/>
    </source>
</evidence>
<dbReference type="InterPro" id="IPR023584">
    <property type="entry name" value="Ribosome_recyc_fac_dom"/>
</dbReference>
<evidence type="ECO:0000256" key="5">
    <source>
        <dbReference type="ARBA" id="ARBA00025050"/>
    </source>
</evidence>
<evidence type="ECO:0000256" key="6">
    <source>
        <dbReference type="HAMAP-Rule" id="MF_00040"/>
    </source>
</evidence>
<dbReference type="Pfam" id="PF01765">
    <property type="entry name" value="RRF"/>
    <property type="match status" value="1"/>
</dbReference>
<dbReference type="PANTHER" id="PTHR20982">
    <property type="entry name" value="RIBOSOME RECYCLING FACTOR"/>
    <property type="match status" value="1"/>
</dbReference>
<dbReference type="PANTHER" id="PTHR20982:SF3">
    <property type="entry name" value="MITOCHONDRIAL RIBOSOME RECYCLING FACTOR PSEUDO 1"/>
    <property type="match status" value="1"/>
</dbReference>
<dbReference type="SUPFAM" id="SSF55194">
    <property type="entry name" value="Ribosome recycling factor, RRF"/>
    <property type="match status" value="1"/>
</dbReference>
<keyword evidence="7" id="KW-0175">Coiled coil</keyword>
<dbReference type="FunFam" id="1.10.132.20:FF:000001">
    <property type="entry name" value="Ribosome-recycling factor"/>
    <property type="match status" value="1"/>
</dbReference>
<comment type="caution">
    <text evidence="9">The sequence shown here is derived from an EMBL/GenBank/DDBJ whole genome shotgun (WGS) entry which is preliminary data.</text>
</comment>
<feature type="coiled-coil region" evidence="7">
    <location>
        <begin position="131"/>
        <end position="172"/>
    </location>
</feature>
<dbReference type="InterPro" id="IPR002661">
    <property type="entry name" value="Ribosome_recyc_fac"/>
</dbReference>
<feature type="domain" description="Ribosome recycling factor" evidence="8">
    <location>
        <begin position="19"/>
        <end position="182"/>
    </location>
</feature>
<keyword evidence="4 6" id="KW-0648">Protein biosynthesis</keyword>
<dbReference type="AlphaFoldDB" id="A0A832G2U3"/>
<dbReference type="EMBL" id="DSVI01000017">
    <property type="protein sequence ID" value="HGT48443.1"/>
    <property type="molecule type" value="Genomic_DNA"/>
</dbReference>
<protein>
    <recommendedName>
        <fullName evidence="6">Ribosome-recycling factor</fullName>
        <shortName evidence="6">RRF</shortName>
    </recommendedName>
    <alternativeName>
        <fullName evidence="6">Ribosome-releasing factor</fullName>
    </alternativeName>
</protein>
<comment type="subcellular location">
    <subcellularLocation>
        <location evidence="1 6">Cytoplasm</location>
    </subcellularLocation>
</comment>
<dbReference type="HAMAP" id="MF_00040">
    <property type="entry name" value="RRF"/>
    <property type="match status" value="1"/>
</dbReference>
<name>A0A832G2U3_9BACT</name>
<keyword evidence="3 6" id="KW-0963">Cytoplasm</keyword>
<dbReference type="GO" id="GO:0002184">
    <property type="term" value="P:cytoplasmic translational termination"/>
    <property type="evidence" value="ECO:0007669"/>
    <property type="project" value="TreeGrafter"/>
</dbReference>
<evidence type="ECO:0000256" key="2">
    <source>
        <dbReference type="ARBA" id="ARBA00005912"/>
    </source>
</evidence>
<proteinExistence type="inferred from homology"/>
<comment type="similarity">
    <text evidence="2 6">Belongs to the RRF family.</text>
</comment>
<dbReference type="InterPro" id="IPR036191">
    <property type="entry name" value="RRF_sf"/>
</dbReference>